<gene>
    <name evidence="2" type="ORF">PCOR1329_LOCUS64740</name>
</gene>
<keyword evidence="3" id="KW-1185">Reference proteome</keyword>
<reference evidence="2" key="1">
    <citation type="submission" date="2023-10" db="EMBL/GenBank/DDBJ databases">
        <authorList>
            <person name="Chen Y."/>
            <person name="Shah S."/>
            <person name="Dougan E. K."/>
            <person name="Thang M."/>
            <person name="Chan C."/>
        </authorList>
    </citation>
    <scope>NUCLEOTIDE SEQUENCE [LARGE SCALE GENOMIC DNA]</scope>
</reference>
<organism evidence="2 3">
    <name type="scientific">Prorocentrum cordatum</name>
    <dbReference type="NCBI Taxonomy" id="2364126"/>
    <lineage>
        <taxon>Eukaryota</taxon>
        <taxon>Sar</taxon>
        <taxon>Alveolata</taxon>
        <taxon>Dinophyceae</taxon>
        <taxon>Prorocentrales</taxon>
        <taxon>Prorocentraceae</taxon>
        <taxon>Prorocentrum</taxon>
    </lineage>
</organism>
<sequence length="196" mass="20240">MREAKLQPTVTLVSYNYGISACEKGEQWQRALALLSKMREAEVGPDVISYIAAADACGRGGQWQQALLLLRGAAAARPERHVLLERALSRATAGAAAAAADLGQGAREAAPGGAAEPVAQRRSRIIAFAIPVGAVGRVLAVAAAIQRASGAGVSVESNRLEAEVTVSGSLEAVHRAHRLIIGRVLAARQGGGQPQP</sequence>
<dbReference type="PROSITE" id="PS51257">
    <property type="entry name" value="PROKAR_LIPOPROTEIN"/>
    <property type="match status" value="1"/>
</dbReference>
<dbReference type="InterPro" id="IPR011990">
    <property type="entry name" value="TPR-like_helical_dom_sf"/>
</dbReference>
<name>A0ABN9W7E8_9DINO</name>
<proteinExistence type="predicted"/>
<dbReference type="Gene3D" id="1.25.40.10">
    <property type="entry name" value="Tetratricopeptide repeat domain"/>
    <property type="match status" value="1"/>
</dbReference>
<accession>A0ABN9W7E8</accession>
<protein>
    <submittedName>
        <fullName evidence="2">Uncharacterized protein</fullName>
    </submittedName>
</protein>
<evidence type="ECO:0000256" key="1">
    <source>
        <dbReference type="PROSITE-ProRule" id="PRU00708"/>
    </source>
</evidence>
<dbReference type="InterPro" id="IPR002885">
    <property type="entry name" value="PPR_rpt"/>
</dbReference>
<dbReference type="Proteomes" id="UP001189429">
    <property type="component" value="Unassembled WGS sequence"/>
</dbReference>
<evidence type="ECO:0000313" key="3">
    <source>
        <dbReference type="Proteomes" id="UP001189429"/>
    </source>
</evidence>
<dbReference type="EMBL" id="CAUYUJ010018270">
    <property type="protein sequence ID" value="CAK0882110.1"/>
    <property type="molecule type" value="Genomic_DNA"/>
</dbReference>
<evidence type="ECO:0000313" key="2">
    <source>
        <dbReference type="EMBL" id="CAK0882110.1"/>
    </source>
</evidence>
<dbReference type="PROSITE" id="PS51375">
    <property type="entry name" value="PPR"/>
    <property type="match status" value="1"/>
</dbReference>
<comment type="caution">
    <text evidence="2">The sequence shown here is derived from an EMBL/GenBank/DDBJ whole genome shotgun (WGS) entry which is preliminary data.</text>
</comment>
<feature type="repeat" description="PPR" evidence="1">
    <location>
        <begin position="11"/>
        <end position="45"/>
    </location>
</feature>